<feature type="domain" description="Phospholipid/glycerol acyltransferase" evidence="13">
    <location>
        <begin position="77"/>
        <end position="191"/>
    </location>
</feature>
<dbReference type="Proteomes" id="UP000295293">
    <property type="component" value="Unassembled WGS sequence"/>
</dbReference>
<keyword evidence="12" id="KW-0812">Transmembrane</keyword>
<evidence type="ECO:0000256" key="5">
    <source>
        <dbReference type="ARBA" id="ARBA00013211"/>
    </source>
</evidence>
<dbReference type="NCBIfam" id="TIGR00530">
    <property type="entry name" value="AGP_acyltrn"/>
    <property type="match status" value="1"/>
</dbReference>
<keyword evidence="11" id="KW-0594">Phospholipid biosynthesis</keyword>
<proteinExistence type="inferred from homology"/>
<accession>A0A4R6YV53</accession>
<comment type="domain">
    <text evidence="11">The HXXXXD motif is essential for acyltransferase activity and may constitute the binding site for the phosphate moiety of the glycerol-3-phosphate.</text>
</comment>
<comment type="pathway">
    <text evidence="2">Phospholipid metabolism; CDP-diacylglycerol biosynthesis; CDP-diacylglycerol from sn-glycerol 3-phosphate: step 2/3.</text>
</comment>
<dbReference type="GO" id="GO:0016024">
    <property type="term" value="P:CDP-diacylglycerol biosynthetic process"/>
    <property type="evidence" value="ECO:0007669"/>
    <property type="project" value="UniProtKB-UniPathway"/>
</dbReference>
<comment type="catalytic activity">
    <reaction evidence="1 11">
        <text>a 1-acyl-sn-glycero-3-phosphate + an acyl-CoA = a 1,2-diacyl-sn-glycero-3-phosphate + CoA</text>
        <dbReference type="Rhea" id="RHEA:19709"/>
        <dbReference type="ChEBI" id="CHEBI:57287"/>
        <dbReference type="ChEBI" id="CHEBI:57970"/>
        <dbReference type="ChEBI" id="CHEBI:58342"/>
        <dbReference type="ChEBI" id="CHEBI:58608"/>
        <dbReference type="EC" id="2.3.1.51"/>
    </reaction>
</comment>
<evidence type="ECO:0000313" key="15">
    <source>
        <dbReference type="Proteomes" id="UP000295293"/>
    </source>
</evidence>
<evidence type="ECO:0000259" key="13">
    <source>
        <dbReference type="SMART" id="SM00563"/>
    </source>
</evidence>
<evidence type="ECO:0000256" key="12">
    <source>
        <dbReference type="SAM" id="Phobius"/>
    </source>
</evidence>
<keyword evidence="12" id="KW-0472">Membrane</keyword>
<evidence type="ECO:0000256" key="4">
    <source>
        <dbReference type="ARBA" id="ARBA00008655"/>
    </source>
</evidence>
<evidence type="ECO:0000256" key="9">
    <source>
        <dbReference type="ARBA" id="ARBA00023098"/>
    </source>
</evidence>
<evidence type="ECO:0000256" key="3">
    <source>
        <dbReference type="ARBA" id="ARBA00005189"/>
    </source>
</evidence>
<dbReference type="Pfam" id="PF01553">
    <property type="entry name" value="Acyltransferase"/>
    <property type="match status" value="1"/>
</dbReference>
<evidence type="ECO:0000256" key="10">
    <source>
        <dbReference type="ARBA" id="ARBA00023315"/>
    </source>
</evidence>
<evidence type="ECO:0000313" key="14">
    <source>
        <dbReference type="EMBL" id="TDR42551.1"/>
    </source>
</evidence>
<sequence>MWISRAGWSVLNMLQLIFTLAWTAGLIGVAFVVLLVTRQRRLPLRMAARCWVPGLLWGSGAKLVVRGVDRVDWTRPHVVVANHQSMMDICVLFRAIPVPLQFLLKQELSRLPLVGAYAKAMGMIFVERSSAREATKRMREAAQLVKAGATLCVFPEGTRSHDGEVLPFKSGAFQIALDSGADVVPVAIEGSGKVLSLGGLFRVRPGTITVTIGAPLRTVEIADRQLLAAQARESVVALKREAA</sequence>
<keyword evidence="8 11" id="KW-0808">Transferase</keyword>
<keyword evidence="7 11" id="KW-0444">Lipid biosynthesis</keyword>
<dbReference type="PANTHER" id="PTHR10434">
    <property type="entry name" value="1-ACYL-SN-GLYCEROL-3-PHOSPHATE ACYLTRANSFERASE"/>
    <property type="match status" value="1"/>
</dbReference>
<keyword evidence="9 11" id="KW-0443">Lipid metabolism</keyword>
<evidence type="ECO:0000256" key="8">
    <source>
        <dbReference type="ARBA" id="ARBA00022679"/>
    </source>
</evidence>
<keyword evidence="12" id="KW-1133">Transmembrane helix</keyword>
<evidence type="ECO:0000256" key="7">
    <source>
        <dbReference type="ARBA" id="ARBA00022516"/>
    </source>
</evidence>
<comment type="caution">
    <text evidence="14">The sequence shown here is derived from an EMBL/GenBank/DDBJ whole genome shotgun (WGS) entry which is preliminary data.</text>
</comment>
<dbReference type="AlphaFoldDB" id="A0A4R6YV53"/>
<reference evidence="14 15" key="1">
    <citation type="submission" date="2019-03" db="EMBL/GenBank/DDBJ databases">
        <title>Genomic Encyclopedia of Type Strains, Phase IV (KMG-IV): sequencing the most valuable type-strain genomes for metagenomic binning, comparative biology and taxonomic classification.</title>
        <authorList>
            <person name="Goeker M."/>
        </authorList>
    </citation>
    <scope>NUCLEOTIDE SEQUENCE [LARGE SCALE GENOMIC DNA]</scope>
    <source>
        <strain evidence="14 15">DSM 21667</strain>
    </source>
</reference>
<dbReference type="PANTHER" id="PTHR10434:SF64">
    <property type="entry name" value="1-ACYL-SN-GLYCEROL-3-PHOSPHATE ACYLTRANSFERASE-RELATED"/>
    <property type="match status" value="1"/>
</dbReference>
<dbReference type="InterPro" id="IPR002123">
    <property type="entry name" value="Plipid/glycerol_acylTrfase"/>
</dbReference>
<dbReference type="InterPro" id="IPR004552">
    <property type="entry name" value="AGP_acyltrans"/>
</dbReference>
<organism evidence="14 15">
    <name type="scientific">Tahibacter aquaticus</name>
    <dbReference type="NCBI Taxonomy" id="520092"/>
    <lineage>
        <taxon>Bacteria</taxon>
        <taxon>Pseudomonadati</taxon>
        <taxon>Pseudomonadota</taxon>
        <taxon>Gammaproteobacteria</taxon>
        <taxon>Lysobacterales</taxon>
        <taxon>Rhodanobacteraceae</taxon>
        <taxon>Tahibacter</taxon>
    </lineage>
</organism>
<keyword evidence="15" id="KW-1185">Reference proteome</keyword>
<evidence type="ECO:0000256" key="6">
    <source>
        <dbReference type="ARBA" id="ARBA00016139"/>
    </source>
</evidence>
<keyword evidence="10 11" id="KW-0012">Acyltransferase</keyword>
<dbReference type="SUPFAM" id="SSF69593">
    <property type="entry name" value="Glycerol-3-phosphate (1)-acyltransferase"/>
    <property type="match status" value="1"/>
</dbReference>
<dbReference type="GO" id="GO:0016020">
    <property type="term" value="C:membrane"/>
    <property type="evidence" value="ECO:0007669"/>
    <property type="project" value="InterPro"/>
</dbReference>
<dbReference type="OrthoDB" id="9812274at2"/>
<name>A0A4R6YV53_9GAMM</name>
<dbReference type="UniPathway" id="UPA00557">
    <property type="reaction ID" value="UER00613"/>
</dbReference>
<evidence type="ECO:0000256" key="2">
    <source>
        <dbReference type="ARBA" id="ARBA00004728"/>
    </source>
</evidence>
<protein>
    <recommendedName>
        <fullName evidence="6 11">1-acyl-sn-glycerol-3-phosphate acyltransferase</fullName>
        <ecNumber evidence="5 11">2.3.1.51</ecNumber>
    </recommendedName>
</protein>
<dbReference type="EMBL" id="SNZH01000008">
    <property type="protein sequence ID" value="TDR42551.1"/>
    <property type="molecule type" value="Genomic_DNA"/>
</dbReference>
<evidence type="ECO:0000256" key="1">
    <source>
        <dbReference type="ARBA" id="ARBA00001141"/>
    </source>
</evidence>
<evidence type="ECO:0000256" key="11">
    <source>
        <dbReference type="RuleBase" id="RU361267"/>
    </source>
</evidence>
<feature type="transmembrane region" description="Helical" evidence="12">
    <location>
        <begin position="12"/>
        <end position="36"/>
    </location>
</feature>
<keyword evidence="11" id="KW-1208">Phospholipid metabolism</keyword>
<dbReference type="GO" id="GO:0006654">
    <property type="term" value="P:phosphatidic acid biosynthetic process"/>
    <property type="evidence" value="ECO:0007669"/>
    <property type="project" value="TreeGrafter"/>
</dbReference>
<dbReference type="CDD" id="cd07989">
    <property type="entry name" value="LPLAT_AGPAT-like"/>
    <property type="match status" value="1"/>
</dbReference>
<dbReference type="EC" id="2.3.1.51" evidence="5 11"/>
<dbReference type="RefSeq" id="WP_133819369.1">
    <property type="nucleotide sequence ID" value="NZ_SNZH01000008.1"/>
</dbReference>
<comment type="pathway">
    <text evidence="3">Lipid metabolism.</text>
</comment>
<gene>
    <name evidence="14" type="ORF">DFR29_108135</name>
</gene>
<comment type="similarity">
    <text evidence="4 11">Belongs to the 1-acyl-sn-glycerol-3-phosphate acyltransferase family.</text>
</comment>
<dbReference type="GO" id="GO:0003841">
    <property type="term" value="F:1-acylglycerol-3-phosphate O-acyltransferase activity"/>
    <property type="evidence" value="ECO:0007669"/>
    <property type="project" value="UniProtKB-UniRule"/>
</dbReference>
<dbReference type="SMART" id="SM00563">
    <property type="entry name" value="PlsC"/>
    <property type="match status" value="1"/>
</dbReference>